<evidence type="ECO:0000313" key="7">
    <source>
        <dbReference type="Proteomes" id="UP000663832"/>
    </source>
</evidence>
<proteinExistence type="predicted"/>
<evidence type="ECO:0000313" key="6">
    <source>
        <dbReference type="EMBL" id="CAF1659241.1"/>
    </source>
</evidence>
<evidence type="ECO:0000256" key="1">
    <source>
        <dbReference type="ARBA" id="ARBA00022723"/>
    </source>
</evidence>
<dbReference type="EMBL" id="CAJNOI010004453">
    <property type="protein sequence ID" value="CAF1545703.1"/>
    <property type="molecule type" value="Genomic_DNA"/>
</dbReference>
<dbReference type="GO" id="GO:0008270">
    <property type="term" value="F:zinc ion binding"/>
    <property type="evidence" value="ECO:0007669"/>
    <property type="project" value="UniProtKB-KW"/>
</dbReference>
<evidence type="ECO:0000259" key="4">
    <source>
        <dbReference type="Pfam" id="PF13445"/>
    </source>
</evidence>
<dbReference type="EMBL" id="CAJNOM010004846">
    <property type="protein sequence ID" value="CAF1659241.1"/>
    <property type="molecule type" value="Genomic_DNA"/>
</dbReference>
<name>A0A816FBE1_9BILA</name>
<keyword evidence="3" id="KW-0862">Zinc</keyword>
<dbReference type="SUPFAM" id="SSF57850">
    <property type="entry name" value="RING/U-box"/>
    <property type="match status" value="1"/>
</dbReference>
<reference evidence="6" key="1">
    <citation type="submission" date="2021-02" db="EMBL/GenBank/DDBJ databases">
        <authorList>
            <person name="Nowell W R."/>
        </authorList>
    </citation>
    <scope>NUCLEOTIDE SEQUENCE</scope>
</reference>
<comment type="caution">
    <text evidence="6">The sequence shown here is derived from an EMBL/GenBank/DDBJ whole genome shotgun (WGS) entry which is preliminary data.</text>
</comment>
<evidence type="ECO:0000313" key="5">
    <source>
        <dbReference type="EMBL" id="CAF1545703.1"/>
    </source>
</evidence>
<dbReference type="AlphaFoldDB" id="A0A816FBE1"/>
<keyword evidence="1" id="KW-0479">Metal-binding</keyword>
<gene>
    <name evidence="5" type="ORF">BJG266_LOCUS45874</name>
    <name evidence="6" type="ORF">QVE165_LOCUS62904</name>
</gene>
<feature type="domain" description="Zinc finger RING-type eukaryotic" evidence="4">
    <location>
        <begin position="12"/>
        <end position="40"/>
    </location>
</feature>
<protein>
    <recommendedName>
        <fullName evidence="4">Zinc finger RING-type eukaryotic domain-containing protein</fullName>
    </recommendedName>
</protein>
<evidence type="ECO:0000256" key="2">
    <source>
        <dbReference type="ARBA" id="ARBA00022771"/>
    </source>
</evidence>
<dbReference type="Proteomes" id="UP000663832">
    <property type="component" value="Unassembled WGS sequence"/>
</dbReference>
<dbReference type="InterPro" id="IPR027370">
    <property type="entry name" value="Znf-RING_euk"/>
</dbReference>
<keyword evidence="7" id="KW-1185">Reference proteome</keyword>
<evidence type="ECO:0000256" key="3">
    <source>
        <dbReference type="ARBA" id="ARBA00022833"/>
    </source>
</evidence>
<accession>A0A816FBE1</accession>
<keyword evidence="2" id="KW-0863">Zinc-finger</keyword>
<organism evidence="6 7">
    <name type="scientific">Adineta steineri</name>
    <dbReference type="NCBI Taxonomy" id="433720"/>
    <lineage>
        <taxon>Eukaryota</taxon>
        <taxon>Metazoa</taxon>
        <taxon>Spiralia</taxon>
        <taxon>Gnathifera</taxon>
        <taxon>Rotifera</taxon>
        <taxon>Eurotatoria</taxon>
        <taxon>Bdelloidea</taxon>
        <taxon>Adinetida</taxon>
        <taxon>Adinetidae</taxon>
        <taxon>Adineta</taxon>
    </lineage>
</organism>
<dbReference type="Proteomes" id="UP000663877">
    <property type="component" value="Unassembled WGS sequence"/>
</dbReference>
<dbReference type="OrthoDB" id="6105938at2759"/>
<dbReference type="Gene3D" id="3.30.40.10">
    <property type="entry name" value="Zinc/RING finger domain, C3HC4 (zinc finger)"/>
    <property type="match status" value="1"/>
</dbReference>
<dbReference type="Pfam" id="PF13445">
    <property type="entry name" value="zf-RING_UBOX"/>
    <property type="match status" value="1"/>
</dbReference>
<sequence length="159" mass="18158">MIMATGEGKFTCSVCKQLFKNPVVHKICGFSFHRECLGNRCPEQECQQVIKEEDLILNHCLSNVVEEYRSTLVPHSAYYMILLDNSTSMWYSDTWFPLILGESRGGNVNEFVNSLTNTLTTKARSRVQPTKNIAEQLIDQLPTVPNTSIKVRRRQPDFA</sequence>
<dbReference type="InterPro" id="IPR013083">
    <property type="entry name" value="Znf_RING/FYVE/PHD"/>
</dbReference>